<organism evidence="1 2">
    <name type="scientific">Candidatus Accumulibacter contiguus</name>
    <dbReference type="NCBI Taxonomy" id="2954381"/>
    <lineage>
        <taxon>Bacteria</taxon>
        <taxon>Pseudomonadati</taxon>
        <taxon>Pseudomonadota</taxon>
        <taxon>Betaproteobacteria</taxon>
        <taxon>Candidatus Accumulibacter</taxon>
    </lineage>
</organism>
<accession>A0ABX1T8W1</accession>
<feature type="non-terminal residue" evidence="1">
    <location>
        <position position="58"/>
    </location>
</feature>
<protein>
    <submittedName>
        <fullName evidence="1">Transposase</fullName>
    </submittedName>
</protein>
<reference evidence="1" key="1">
    <citation type="submission" date="2019-03" db="EMBL/GenBank/DDBJ databases">
        <title>Metabolic reconstructions from genomes of highly enriched 'Candidatus Accumulibacter' and 'Candidatus Competibacter' bioreactor populations.</title>
        <authorList>
            <person name="Annavajhala M.K."/>
            <person name="Welles L."/>
            <person name="Abbas B."/>
            <person name="Sorokin D."/>
            <person name="Park H."/>
            <person name="Van Loosdrecht M."/>
            <person name="Chandran K."/>
        </authorList>
    </citation>
    <scope>NUCLEOTIDE SEQUENCE</scope>
    <source>
        <strain evidence="1">SBR_L</strain>
    </source>
</reference>
<sequence>MTEKAFSRTGILSFPRLIACLLGGYTSKVQSELDAFFANLANRADLAREVSAQAFAKA</sequence>
<dbReference type="Proteomes" id="UP000886469">
    <property type="component" value="Unassembled WGS sequence"/>
</dbReference>
<dbReference type="EMBL" id="SPMX01000035">
    <property type="protein sequence ID" value="NMQ06085.1"/>
    <property type="molecule type" value="Genomic_DNA"/>
</dbReference>
<evidence type="ECO:0000313" key="1">
    <source>
        <dbReference type="EMBL" id="NMQ06085.1"/>
    </source>
</evidence>
<proteinExistence type="predicted"/>
<keyword evidence="2" id="KW-1185">Reference proteome</keyword>
<evidence type="ECO:0000313" key="2">
    <source>
        <dbReference type="Proteomes" id="UP000886469"/>
    </source>
</evidence>
<gene>
    <name evidence="1" type="ORF">E4Q08_12905</name>
</gene>
<comment type="caution">
    <text evidence="1">The sequence shown here is derived from an EMBL/GenBank/DDBJ whole genome shotgun (WGS) entry which is preliminary data.</text>
</comment>
<name>A0ABX1T8W1_9PROT</name>